<feature type="active site" evidence="9">
    <location>
        <position position="266"/>
    </location>
</feature>
<dbReference type="AlphaFoldDB" id="A0A3M2LRN5"/>
<evidence type="ECO:0000256" key="3">
    <source>
        <dbReference type="ARBA" id="ARBA00010088"/>
    </source>
</evidence>
<dbReference type="Proteomes" id="UP000282674">
    <property type="component" value="Unassembled WGS sequence"/>
</dbReference>
<reference evidence="12 13" key="1">
    <citation type="submission" date="2018-10" db="EMBL/GenBank/DDBJ databases">
        <title>Isolation from soil.</title>
        <authorList>
            <person name="Hu J."/>
        </authorList>
    </citation>
    <scope>NUCLEOTIDE SEQUENCE [LARGE SCALE GENOMIC DNA]</scope>
    <source>
        <strain evidence="12 13">NEAU-Ht49</strain>
    </source>
</reference>
<gene>
    <name evidence="12" type="primary">pip</name>
    <name evidence="12" type="ORF">EBO15_27495</name>
</gene>
<dbReference type="RefSeq" id="WP_122197352.1">
    <property type="nucleotide sequence ID" value="NZ_JBHSKC010000021.1"/>
</dbReference>
<dbReference type="GO" id="GO:0006508">
    <property type="term" value="P:proteolysis"/>
    <property type="evidence" value="ECO:0007669"/>
    <property type="project" value="UniProtKB-KW"/>
</dbReference>
<organism evidence="12 13">
    <name type="scientific">Actinomadura harenae</name>
    <dbReference type="NCBI Taxonomy" id="2483351"/>
    <lineage>
        <taxon>Bacteria</taxon>
        <taxon>Bacillati</taxon>
        <taxon>Actinomycetota</taxon>
        <taxon>Actinomycetes</taxon>
        <taxon>Streptosporangiales</taxon>
        <taxon>Thermomonosporaceae</taxon>
        <taxon>Actinomadura</taxon>
    </lineage>
</organism>
<dbReference type="OrthoDB" id="9796770at2"/>
<comment type="catalytic activity">
    <reaction evidence="1 8 10">
        <text>Release of N-terminal proline from a peptide.</text>
        <dbReference type="EC" id="3.4.11.5"/>
    </reaction>
</comment>
<dbReference type="InterPro" id="IPR005944">
    <property type="entry name" value="Pro_iminopeptidase"/>
</dbReference>
<evidence type="ECO:0000259" key="11">
    <source>
        <dbReference type="Pfam" id="PF00561"/>
    </source>
</evidence>
<evidence type="ECO:0000256" key="9">
    <source>
        <dbReference type="PIRSR" id="PIRSR006431-1"/>
    </source>
</evidence>
<comment type="caution">
    <text evidence="12">The sequence shown here is derived from an EMBL/GenBank/DDBJ whole genome shotgun (WGS) entry which is preliminary data.</text>
</comment>
<comment type="similarity">
    <text evidence="3 8 10">Belongs to the peptidase S33 family.</text>
</comment>
<dbReference type="PANTHER" id="PTHR43722:SF1">
    <property type="entry name" value="PROLINE IMINOPEPTIDASE"/>
    <property type="match status" value="1"/>
</dbReference>
<keyword evidence="4 8" id="KW-0031">Aminopeptidase</keyword>
<keyword evidence="7 8" id="KW-0378">Hydrolase</keyword>
<evidence type="ECO:0000256" key="6">
    <source>
        <dbReference type="ARBA" id="ARBA00022670"/>
    </source>
</evidence>
<dbReference type="GO" id="GO:0005737">
    <property type="term" value="C:cytoplasm"/>
    <property type="evidence" value="ECO:0007669"/>
    <property type="project" value="UniProtKB-SubCell"/>
</dbReference>
<dbReference type="NCBIfam" id="TIGR01249">
    <property type="entry name" value="pro_imino_pep_1"/>
    <property type="match status" value="1"/>
</dbReference>
<dbReference type="InterPro" id="IPR000073">
    <property type="entry name" value="AB_hydrolase_1"/>
</dbReference>
<feature type="active site" description="Proton donor" evidence="9">
    <location>
        <position position="294"/>
    </location>
</feature>
<dbReference type="InterPro" id="IPR029058">
    <property type="entry name" value="AB_hydrolase_fold"/>
</dbReference>
<dbReference type="EMBL" id="RFFG01000058">
    <property type="protein sequence ID" value="RMI40109.1"/>
    <property type="molecule type" value="Genomic_DNA"/>
</dbReference>
<dbReference type="Pfam" id="PF00561">
    <property type="entry name" value="Abhydrolase_1"/>
    <property type="match status" value="1"/>
</dbReference>
<evidence type="ECO:0000256" key="1">
    <source>
        <dbReference type="ARBA" id="ARBA00001585"/>
    </source>
</evidence>
<accession>A0A3M2LRN5</accession>
<sequence length="314" mass="34582">MYPPIEPNTQGMLPVGDGQELYWEECGNPAGKPALLIHGGPGGGVLPSMRRWFDPDAYRIILFDQRGCGQSRPHAGDVNVDLSVNTTAHLIADIEALRAHLGVEKWLLFGGSWGSTLALAYAQRYPDAVSEIVLRGIWLPDQEADIAWATGPYGAGRLFPEDYARLRDFIPDAERDDLTSAYGRRLNDPDPAVHVPAAHAWGAWEIAANTLLPVPPPELDDATLIAFGRILQHYFSQQCFLEKDELLDGIDKIRHIPAVIVNGRYDMKTPPAGAFALHRAWPEAEYHIVENAGHGGSEPGTAELLVRATDRFRK</sequence>
<evidence type="ECO:0000256" key="7">
    <source>
        <dbReference type="ARBA" id="ARBA00022801"/>
    </source>
</evidence>
<keyword evidence="5 8" id="KW-0963">Cytoplasm</keyword>
<evidence type="ECO:0000313" key="13">
    <source>
        <dbReference type="Proteomes" id="UP000282674"/>
    </source>
</evidence>
<evidence type="ECO:0000256" key="5">
    <source>
        <dbReference type="ARBA" id="ARBA00022490"/>
    </source>
</evidence>
<keyword evidence="13" id="KW-1185">Reference proteome</keyword>
<keyword evidence="6 8" id="KW-0645">Protease</keyword>
<dbReference type="Gene3D" id="3.40.50.1820">
    <property type="entry name" value="alpha/beta hydrolase"/>
    <property type="match status" value="1"/>
</dbReference>
<dbReference type="PIRSF" id="PIRSF006431">
    <property type="entry name" value="Pept_S33"/>
    <property type="match status" value="1"/>
</dbReference>
<evidence type="ECO:0000256" key="2">
    <source>
        <dbReference type="ARBA" id="ARBA00004496"/>
    </source>
</evidence>
<protein>
    <recommendedName>
        <fullName evidence="8 10">Proline iminopeptidase</fullName>
        <shortName evidence="8">PIP</shortName>
        <ecNumber evidence="8 10">3.4.11.5</ecNumber>
    </recommendedName>
    <alternativeName>
        <fullName evidence="8">Prolyl aminopeptidase</fullName>
    </alternativeName>
</protein>
<evidence type="ECO:0000256" key="4">
    <source>
        <dbReference type="ARBA" id="ARBA00022438"/>
    </source>
</evidence>
<dbReference type="InterPro" id="IPR002410">
    <property type="entry name" value="Peptidase_S33"/>
</dbReference>
<evidence type="ECO:0000313" key="12">
    <source>
        <dbReference type="EMBL" id="RMI40109.1"/>
    </source>
</evidence>
<dbReference type="EC" id="3.4.11.5" evidence="8 10"/>
<feature type="domain" description="AB hydrolase-1" evidence="11">
    <location>
        <begin position="35"/>
        <end position="295"/>
    </location>
</feature>
<dbReference type="GO" id="GO:0004177">
    <property type="term" value="F:aminopeptidase activity"/>
    <property type="evidence" value="ECO:0007669"/>
    <property type="project" value="UniProtKB-UniRule"/>
</dbReference>
<dbReference type="SUPFAM" id="SSF53474">
    <property type="entry name" value="alpha/beta-Hydrolases"/>
    <property type="match status" value="1"/>
</dbReference>
<comment type="subcellular location">
    <subcellularLocation>
        <location evidence="2 8">Cytoplasm</location>
    </subcellularLocation>
</comment>
<evidence type="ECO:0000256" key="8">
    <source>
        <dbReference type="PIRNR" id="PIRNR006431"/>
    </source>
</evidence>
<name>A0A3M2LRN5_9ACTN</name>
<proteinExistence type="inferred from homology"/>
<dbReference type="PANTHER" id="PTHR43722">
    <property type="entry name" value="PROLINE IMINOPEPTIDASE"/>
    <property type="match status" value="1"/>
</dbReference>
<feature type="active site" description="Nucleophile" evidence="9">
    <location>
        <position position="112"/>
    </location>
</feature>
<evidence type="ECO:0000256" key="10">
    <source>
        <dbReference type="RuleBase" id="RU003421"/>
    </source>
</evidence>
<dbReference type="PRINTS" id="PR00793">
    <property type="entry name" value="PROAMNOPTASE"/>
</dbReference>
<dbReference type="PRINTS" id="PR00111">
    <property type="entry name" value="ABHYDROLASE"/>
</dbReference>